<gene>
    <name evidence="1" type="ORF">Sjap_015296</name>
</gene>
<evidence type="ECO:0000313" key="1">
    <source>
        <dbReference type="EMBL" id="KAK9116349.1"/>
    </source>
</evidence>
<evidence type="ECO:0000313" key="2">
    <source>
        <dbReference type="Proteomes" id="UP001417504"/>
    </source>
</evidence>
<sequence length="130" mass="14116">MTENTQVTQMADIVVSAPMVTTGSMSSEPRGVIEMQSSRVVSMPAQVYTMHPQPAMRSVASVFSSNGANVMNLAGMSSQVPEMAAMSSRHPVVCTNTSTKPRDCTTNDTTRYTIDWNGDASTRSWRVYIS</sequence>
<name>A0AAP0NSD3_9MAGN</name>
<accession>A0AAP0NSD3</accession>
<protein>
    <submittedName>
        <fullName evidence="1">Uncharacterized protein</fullName>
    </submittedName>
</protein>
<organism evidence="1 2">
    <name type="scientific">Stephania japonica</name>
    <dbReference type="NCBI Taxonomy" id="461633"/>
    <lineage>
        <taxon>Eukaryota</taxon>
        <taxon>Viridiplantae</taxon>
        <taxon>Streptophyta</taxon>
        <taxon>Embryophyta</taxon>
        <taxon>Tracheophyta</taxon>
        <taxon>Spermatophyta</taxon>
        <taxon>Magnoliopsida</taxon>
        <taxon>Ranunculales</taxon>
        <taxon>Menispermaceae</taxon>
        <taxon>Menispermoideae</taxon>
        <taxon>Cissampelideae</taxon>
        <taxon>Stephania</taxon>
    </lineage>
</organism>
<dbReference type="EMBL" id="JBBNAE010000006">
    <property type="protein sequence ID" value="KAK9116349.1"/>
    <property type="molecule type" value="Genomic_DNA"/>
</dbReference>
<dbReference type="AlphaFoldDB" id="A0AAP0NSD3"/>
<keyword evidence="2" id="KW-1185">Reference proteome</keyword>
<proteinExistence type="predicted"/>
<comment type="caution">
    <text evidence="1">The sequence shown here is derived from an EMBL/GenBank/DDBJ whole genome shotgun (WGS) entry which is preliminary data.</text>
</comment>
<dbReference type="Proteomes" id="UP001417504">
    <property type="component" value="Unassembled WGS sequence"/>
</dbReference>
<reference evidence="1 2" key="1">
    <citation type="submission" date="2024-01" db="EMBL/GenBank/DDBJ databases">
        <title>Genome assemblies of Stephania.</title>
        <authorList>
            <person name="Yang L."/>
        </authorList>
    </citation>
    <scope>NUCLEOTIDE SEQUENCE [LARGE SCALE GENOMIC DNA]</scope>
    <source>
        <strain evidence="1">QJT</strain>
        <tissue evidence="1">Leaf</tissue>
    </source>
</reference>